<feature type="domain" description="CBS" evidence="3">
    <location>
        <begin position="67"/>
        <end position="123"/>
    </location>
</feature>
<organism evidence="4 5">
    <name type="scientific">Nitrospira tepida</name>
    <dbReference type="NCBI Taxonomy" id="2973512"/>
    <lineage>
        <taxon>Bacteria</taxon>
        <taxon>Pseudomonadati</taxon>
        <taxon>Nitrospirota</taxon>
        <taxon>Nitrospiria</taxon>
        <taxon>Nitrospirales</taxon>
        <taxon>Nitrospiraceae</taxon>
        <taxon>Nitrospira</taxon>
    </lineage>
</organism>
<dbReference type="Gene3D" id="2.40.10.220">
    <property type="entry name" value="predicted glycosyltransferase like domains"/>
    <property type="match status" value="1"/>
</dbReference>
<keyword evidence="1 2" id="KW-0129">CBS domain</keyword>
<evidence type="ECO:0000256" key="1">
    <source>
        <dbReference type="ARBA" id="ARBA00023122"/>
    </source>
</evidence>
<dbReference type="RefSeq" id="WP_289270702.1">
    <property type="nucleotide sequence ID" value="NZ_OX365700.1"/>
</dbReference>
<dbReference type="InterPro" id="IPR046342">
    <property type="entry name" value="CBS_dom_sf"/>
</dbReference>
<evidence type="ECO:0000256" key="2">
    <source>
        <dbReference type="PROSITE-ProRule" id="PRU00703"/>
    </source>
</evidence>
<name>A0AA86N2R5_9BACT</name>
<dbReference type="PANTHER" id="PTHR43080:SF2">
    <property type="entry name" value="CBS DOMAIN-CONTAINING PROTEIN"/>
    <property type="match status" value="1"/>
</dbReference>
<dbReference type="SMART" id="SM00116">
    <property type="entry name" value="CBS"/>
    <property type="match status" value="2"/>
</dbReference>
<dbReference type="PANTHER" id="PTHR43080">
    <property type="entry name" value="CBS DOMAIN-CONTAINING PROTEIN CBSX3, MITOCHONDRIAL"/>
    <property type="match status" value="1"/>
</dbReference>
<dbReference type="AlphaFoldDB" id="A0AA86N2R5"/>
<feature type="domain" description="CBS" evidence="3">
    <location>
        <begin position="2"/>
        <end position="61"/>
    </location>
</feature>
<accession>A0AA86N2R5</accession>
<reference evidence="4" key="1">
    <citation type="submission" date="2022-10" db="EMBL/GenBank/DDBJ databases">
        <authorList>
            <person name="Koch H."/>
        </authorList>
    </citation>
    <scope>NUCLEOTIDE SEQUENCE</scope>
    <source>
        <strain evidence="4">DNF</strain>
    </source>
</reference>
<dbReference type="EMBL" id="OX365700">
    <property type="protein sequence ID" value="CAI4033470.1"/>
    <property type="molecule type" value="Genomic_DNA"/>
</dbReference>
<dbReference type="Pfam" id="PF07238">
    <property type="entry name" value="PilZ"/>
    <property type="match status" value="1"/>
</dbReference>
<dbReference type="SUPFAM" id="SSF54631">
    <property type="entry name" value="CBS-domain pair"/>
    <property type="match status" value="1"/>
</dbReference>
<evidence type="ECO:0000313" key="5">
    <source>
        <dbReference type="Proteomes" id="UP001179121"/>
    </source>
</evidence>
<proteinExistence type="predicted"/>
<keyword evidence="5" id="KW-1185">Reference proteome</keyword>
<protein>
    <recommendedName>
        <fullName evidence="3">CBS domain-containing protein</fullName>
    </recommendedName>
</protein>
<dbReference type="InterPro" id="IPR009875">
    <property type="entry name" value="PilZ_domain"/>
</dbReference>
<evidence type="ECO:0000313" key="4">
    <source>
        <dbReference type="EMBL" id="CAI4033470.1"/>
    </source>
</evidence>
<dbReference type="PROSITE" id="PS51371">
    <property type="entry name" value="CBS"/>
    <property type="match status" value="2"/>
</dbReference>
<dbReference type="Gene3D" id="3.10.580.10">
    <property type="entry name" value="CBS-domain"/>
    <property type="match status" value="1"/>
</dbReference>
<dbReference type="Proteomes" id="UP001179121">
    <property type="component" value="Chromosome"/>
</dbReference>
<dbReference type="KEGG" id="nti:DNFV4_03906"/>
<dbReference type="GO" id="GO:0035438">
    <property type="term" value="F:cyclic-di-GMP binding"/>
    <property type="evidence" value="ECO:0007669"/>
    <property type="project" value="InterPro"/>
</dbReference>
<gene>
    <name evidence="4" type="ORF">DNFV4_03906</name>
</gene>
<dbReference type="InterPro" id="IPR000644">
    <property type="entry name" value="CBS_dom"/>
</dbReference>
<dbReference type="InterPro" id="IPR051257">
    <property type="entry name" value="Diverse_CBS-Domain"/>
</dbReference>
<evidence type="ECO:0000259" key="3">
    <source>
        <dbReference type="PROSITE" id="PS51371"/>
    </source>
</evidence>
<sequence>MMTPGIIQVPGDITVAKAAFLMQKEQAPCLLVKDTDARVGIMTYTDIVKKVVAQGLEPQDVQVRSIMSRPVQTIEYDRPLDEASTMMAATGVALLVVTKDQQPVGIVRARDLVYVAKHCAVRIPAVVTLIDSKSDGSRHQATLTQISHLAATVECPLMLPQRTQVMLVFALPDTSDSMTVYGKVATLSDEGTPQASRGLSFTVQFTHLNASDQTRIRDWVSRQPASDS</sequence>
<dbReference type="Pfam" id="PF00571">
    <property type="entry name" value="CBS"/>
    <property type="match status" value="2"/>
</dbReference>